<accession>A0A9P6BB20</accession>
<comment type="caution">
    <text evidence="1">The sequence shown here is derived from an EMBL/GenBank/DDBJ whole genome shotgun (WGS) entry which is preliminary data.</text>
</comment>
<dbReference type="AlphaFoldDB" id="A0A9P6BB20"/>
<proteinExistence type="predicted"/>
<evidence type="ECO:0000313" key="1">
    <source>
        <dbReference type="EMBL" id="KAF9519541.1"/>
    </source>
</evidence>
<dbReference type="EMBL" id="MU128917">
    <property type="protein sequence ID" value="KAF9519541.1"/>
    <property type="molecule type" value="Genomic_DNA"/>
</dbReference>
<keyword evidence="2" id="KW-1185">Reference proteome</keyword>
<dbReference type="Proteomes" id="UP000886523">
    <property type="component" value="Unassembled WGS sequence"/>
</dbReference>
<protein>
    <submittedName>
        <fullName evidence="1">Uncharacterized protein</fullName>
    </submittedName>
</protein>
<evidence type="ECO:0000313" key="2">
    <source>
        <dbReference type="Proteomes" id="UP000886523"/>
    </source>
</evidence>
<gene>
    <name evidence="1" type="ORF">BS47DRAFT_1155062</name>
</gene>
<name>A0A9P6BB20_9AGAM</name>
<sequence>MPTDLVNLTISFNIPLRRTICSYSMAYSSRIFCLPHVTPGEVLSQARALHLEEDCGSFSLATLQPLYHLDASPVPGAKAKNGILLNIAEGLDVSTLLPSFWNHRPSSLLCPFRGLPGIA</sequence>
<reference evidence="1" key="1">
    <citation type="journal article" date="2020" name="Nat. Commun.">
        <title>Large-scale genome sequencing of mycorrhizal fungi provides insights into the early evolution of symbiotic traits.</title>
        <authorList>
            <person name="Miyauchi S."/>
            <person name="Kiss E."/>
            <person name="Kuo A."/>
            <person name="Drula E."/>
            <person name="Kohler A."/>
            <person name="Sanchez-Garcia M."/>
            <person name="Morin E."/>
            <person name="Andreopoulos B."/>
            <person name="Barry K.W."/>
            <person name="Bonito G."/>
            <person name="Buee M."/>
            <person name="Carver A."/>
            <person name="Chen C."/>
            <person name="Cichocki N."/>
            <person name="Clum A."/>
            <person name="Culley D."/>
            <person name="Crous P.W."/>
            <person name="Fauchery L."/>
            <person name="Girlanda M."/>
            <person name="Hayes R.D."/>
            <person name="Keri Z."/>
            <person name="LaButti K."/>
            <person name="Lipzen A."/>
            <person name="Lombard V."/>
            <person name="Magnuson J."/>
            <person name="Maillard F."/>
            <person name="Murat C."/>
            <person name="Nolan M."/>
            <person name="Ohm R.A."/>
            <person name="Pangilinan J."/>
            <person name="Pereira M.F."/>
            <person name="Perotto S."/>
            <person name="Peter M."/>
            <person name="Pfister S."/>
            <person name="Riley R."/>
            <person name="Sitrit Y."/>
            <person name="Stielow J.B."/>
            <person name="Szollosi G."/>
            <person name="Zifcakova L."/>
            <person name="Stursova M."/>
            <person name="Spatafora J.W."/>
            <person name="Tedersoo L."/>
            <person name="Vaario L.M."/>
            <person name="Yamada A."/>
            <person name="Yan M."/>
            <person name="Wang P."/>
            <person name="Xu J."/>
            <person name="Bruns T."/>
            <person name="Baldrian P."/>
            <person name="Vilgalys R."/>
            <person name="Dunand C."/>
            <person name="Henrissat B."/>
            <person name="Grigoriev I.V."/>
            <person name="Hibbett D."/>
            <person name="Nagy L.G."/>
            <person name="Martin F.M."/>
        </authorList>
    </citation>
    <scope>NUCLEOTIDE SEQUENCE</scope>
    <source>
        <strain evidence="1">UP504</strain>
    </source>
</reference>
<organism evidence="1 2">
    <name type="scientific">Hydnum rufescens UP504</name>
    <dbReference type="NCBI Taxonomy" id="1448309"/>
    <lineage>
        <taxon>Eukaryota</taxon>
        <taxon>Fungi</taxon>
        <taxon>Dikarya</taxon>
        <taxon>Basidiomycota</taxon>
        <taxon>Agaricomycotina</taxon>
        <taxon>Agaricomycetes</taxon>
        <taxon>Cantharellales</taxon>
        <taxon>Hydnaceae</taxon>
        <taxon>Hydnum</taxon>
    </lineage>
</organism>